<reference evidence="2" key="1">
    <citation type="journal article" date="2023" name="Nat. Commun.">
        <title>Diploid and tetraploid genomes of Acorus and the evolution of monocots.</title>
        <authorList>
            <person name="Ma L."/>
            <person name="Liu K.W."/>
            <person name="Li Z."/>
            <person name="Hsiao Y.Y."/>
            <person name="Qi Y."/>
            <person name="Fu T."/>
            <person name="Tang G.D."/>
            <person name="Zhang D."/>
            <person name="Sun W.H."/>
            <person name="Liu D.K."/>
            <person name="Li Y."/>
            <person name="Chen G.Z."/>
            <person name="Liu X.D."/>
            <person name="Liao X.Y."/>
            <person name="Jiang Y.T."/>
            <person name="Yu X."/>
            <person name="Hao Y."/>
            <person name="Huang J."/>
            <person name="Zhao X.W."/>
            <person name="Ke S."/>
            <person name="Chen Y.Y."/>
            <person name="Wu W.L."/>
            <person name="Hsu J.L."/>
            <person name="Lin Y.F."/>
            <person name="Huang M.D."/>
            <person name="Li C.Y."/>
            <person name="Huang L."/>
            <person name="Wang Z.W."/>
            <person name="Zhao X."/>
            <person name="Zhong W.Y."/>
            <person name="Peng D.H."/>
            <person name="Ahmad S."/>
            <person name="Lan S."/>
            <person name="Zhang J.S."/>
            <person name="Tsai W.C."/>
            <person name="Van de Peer Y."/>
            <person name="Liu Z.J."/>
        </authorList>
    </citation>
    <scope>NUCLEOTIDE SEQUENCE</scope>
    <source>
        <strain evidence="2">CP</strain>
    </source>
</reference>
<sequence length="54" mass="6120">MAAQLHRQSPMHFLHSLSLGRSPSHALTHLDSATPFHRHTARHRSTDRQPGHAH</sequence>
<accession>A0AAV9ES29</accession>
<keyword evidence="3" id="KW-1185">Reference proteome</keyword>
<evidence type="ECO:0000313" key="3">
    <source>
        <dbReference type="Proteomes" id="UP001180020"/>
    </source>
</evidence>
<reference evidence="2" key="2">
    <citation type="submission" date="2023-06" db="EMBL/GenBank/DDBJ databases">
        <authorList>
            <person name="Ma L."/>
            <person name="Liu K.-W."/>
            <person name="Li Z."/>
            <person name="Hsiao Y.-Y."/>
            <person name="Qi Y."/>
            <person name="Fu T."/>
            <person name="Tang G."/>
            <person name="Zhang D."/>
            <person name="Sun W.-H."/>
            <person name="Liu D.-K."/>
            <person name="Li Y."/>
            <person name="Chen G.-Z."/>
            <person name="Liu X.-D."/>
            <person name="Liao X.-Y."/>
            <person name="Jiang Y.-T."/>
            <person name="Yu X."/>
            <person name="Hao Y."/>
            <person name="Huang J."/>
            <person name="Zhao X.-W."/>
            <person name="Ke S."/>
            <person name="Chen Y.-Y."/>
            <person name="Wu W.-L."/>
            <person name="Hsu J.-L."/>
            <person name="Lin Y.-F."/>
            <person name="Huang M.-D."/>
            <person name="Li C.-Y."/>
            <person name="Huang L."/>
            <person name="Wang Z.-W."/>
            <person name="Zhao X."/>
            <person name="Zhong W.-Y."/>
            <person name="Peng D.-H."/>
            <person name="Ahmad S."/>
            <person name="Lan S."/>
            <person name="Zhang J.-S."/>
            <person name="Tsai W.-C."/>
            <person name="Van De Peer Y."/>
            <person name="Liu Z.-J."/>
        </authorList>
    </citation>
    <scope>NUCLEOTIDE SEQUENCE</scope>
    <source>
        <strain evidence="2">CP</strain>
        <tissue evidence="2">Leaves</tissue>
    </source>
</reference>
<organism evidence="2 3">
    <name type="scientific">Acorus calamus</name>
    <name type="common">Sweet flag</name>
    <dbReference type="NCBI Taxonomy" id="4465"/>
    <lineage>
        <taxon>Eukaryota</taxon>
        <taxon>Viridiplantae</taxon>
        <taxon>Streptophyta</taxon>
        <taxon>Embryophyta</taxon>
        <taxon>Tracheophyta</taxon>
        <taxon>Spermatophyta</taxon>
        <taxon>Magnoliopsida</taxon>
        <taxon>Liliopsida</taxon>
        <taxon>Acoraceae</taxon>
        <taxon>Acorus</taxon>
    </lineage>
</organism>
<gene>
    <name evidence="2" type="ORF">QJS10_CPA05g00987</name>
</gene>
<dbReference type="EMBL" id="JAUJYO010000005">
    <property type="protein sequence ID" value="KAK1315704.1"/>
    <property type="molecule type" value="Genomic_DNA"/>
</dbReference>
<protein>
    <submittedName>
        <fullName evidence="2">Uncharacterized protein</fullName>
    </submittedName>
</protein>
<feature type="region of interest" description="Disordered" evidence="1">
    <location>
        <begin position="22"/>
        <end position="54"/>
    </location>
</feature>
<feature type="compositionally biased region" description="Basic and acidic residues" evidence="1">
    <location>
        <begin position="44"/>
        <end position="54"/>
    </location>
</feature>
<name>A0AAV9ES29_ACOCL</name>
<dbReference type="AlphaFoldDB" id="A0AAV9ES29"/>
<comment type="caution">
    <text evidence="2">The sequence shown here is derived from an EMBL/GenBank/DDBJ whole genome shotgun (WGS) entry which is preliminary data.</text>
</comment>
<dbReference type="Proteomes" id="UP001180020">
    <property type="component" value="Unassembled WGS sequence"/>
</dbReference>
<evidence type="ECO:0000256" key="1">
    <source>
        <dbReference type="SAM" id="MobiDB-lite"/>
    </source>
</evidence>
<proteinExistence type="predicted"/>
<evidence type="ECO:0000313" key="2">
    <source>
        <dbReference type="EMBL" id="KAK1315704.1"/>
    </source>
</evidence>